<dbReference type="NCBIfam" id="NF001221">
    <property type="entry name" value="PRK00197.1"/>
    <property type="match status" value="1"/>
</dbReference>
<comment type="subcellular location">
    <subcellularLocation>
        <location evidence="7">Cytoplasm</location>
    </subcellularLocation>
</comment>
<dbReference type="PANTHER" id="PTHR11063:SF8">
    <property type="entry name" value="DELTA-1-PYRROLINE-5-CARBOXYLATE SYNTHASE"/>
    <property type="match status" value="1"/>
</dbReference>
<dbReference type="Proteomes" id="UP000184164">
    <property type="component" value="Unassembled WGS sequence"/>
</dbReference>
<evidence type="ECO:0000313" key="9">
    <source>
        <dbReference type="EMBL" id="SHF28149.1"/>
    </source>
</evidence>
<evidence type="ECO:0000256" key="6">
    <source>
        <dbReference type="ARBA" id="ARBA00049024"/>
    </source>
</evidence>
<dbReference type="InterPro" id="IPR020593">
    <property type="entry name" value="G-glutamylP_reductase_CS"/>
</dbReference>
<keyword evidence="4 7" id="KW-0521">NADP</keyword>
<keyword evidence="3 7" id="KW-0641">Proline biosynthesis</keyword>
<evidence type="ECO:0000256" key="7">
    <source>
        <dbReference type="HAMAP-Rule" id="MF_00412"/>
    </source>
</evidence>
<comment type="pathway">
    <text evidence="1 7">Amino-acid biosynthesis; L-proline biosynthesis; L-glutamate 5-semialdehyde from L-glutamate: step 2/2.</text>
</comment>
<comment type="catalytic activity">
    <reaction evidence="6 7">
        <text>L-glutamate 5-semialdehyde + phosphate + NADP(+) = L-glutamyl 5-phosphate + NADPH + H(+)</text>
        <dbReference type="Rhea" id="RHEA:19541"/>
        <dbReference type="ChEBI" id="CHEBI:15378"/>
        <dbReference type="ChEBI" id="CHEBI:43474"/>
        <dbReference type="ChEBI" id="CHEBI:57783"/>
        <dbReference type="ChEBI" id="CHEBI:58066"/>
        <dbReference type="ChEBI" id="CHEBI:58274"/>
        <dbReference type="ChEBI" id="CHEBI:58349"/>
        <dbReference type="EC" id="1.2.1.41"/>
    </reaction>
</comment>
<dbReference type="CDD" id="cd07079">
    <property type="entry name" value="ALDH_F18-19_ProA-GPR"/>
    <property type="match status" value="1"/>
</dbReference>
<protein>
    <recommendedName>
        <fullName evidence="7">Gamma-glutamyl phosphate reductase</fullName>
        <shortName evidence="7">GPR</shortName>
        <ecNumber evidence="7">1.2.1.41</ecNumber>
    </recommendedName>
    <alternativeName>
        <fullName evidence="7">Glutamate-5-semialdehyde dehydrogenase</fullName>
    </alternativeName>
    <alternativeName>
        <fullName evidence="7">Glutamyl-gamma-semialdehyde dehydrogenase</fullName>
        <shortName evidence="7">GSA dehydrogenase</shortName>
    </alternativeName>
</protein>
<dbReference type="EMBL" id="FQUM01000004">
    <property type="protein sequence ID" value="SHF28149.1"/>
    <property type="molecule type" value="Genomic_DNA"/>
</dbReference>
<dbReference type="AlphaFoldDB" id="A0A1M5AD16"/>
<gene>
    <name evidence="7" type="primary">proA</name>
    <name evidence="9" type="ORF">SAMN05444274_104283</name>
</gene>
<dbReference type="InterPro" id="IPR012134">
    <property type="entry name" value="Glu-5-SA_DH"/>
</dbReference>
<dbReference type="EC" id="1.2.1.41" evidence="7"/>
<sequence length="416" mass="45967">MKIEKQLQQVLAASRKLNLVTEKTVNTVLLDLADEAEKNVDSILAENKKDLDRMDQNDPKFDRLKLTKERIEGIAADIRNVAGLESPVGKVLKETVRPNGLDIKKVTVPFGVIGIIYEARPNVTFDVFSLCLKSGNACVLKGGSDAIHSNTAIVFIIQNVLGKHGLDKNTVDLLPAGREETNEMLRARGYIDLIIPRGSQGLINFVRENATIPVIETGAGICHTYFDEFGDAEKGREIIFNAKTRRPSVCNALDCLVIHRSRLGDLPAFAGRLSDEKVIIYADEKAYEKLQGNYSEELLLKATKESFGTEFLSLKMSVKTVDTFEEAIDHINKNSSKHSEAIISENPERIEMFRKLVDASSVYSNASTAFTDGAQFGLGAEIGISTQKLHARGPMALEELTSYKWIIEGDGQVRPK</sequence>
<dbReference type="InterPro" id="IPR016161">
    <property type="entry name" value="Ald_DH/histidinol_DH"/>
</dbReference>
<comment type="similarity">
    <text evidence="7">Belongs to the gamma-glutamyl phosphate reductase family.</text>
</comment>
<name>A0A1M5AD16_9BACT</name>
<keyword evidence="2 7" id="KW-0028">Amino-acid biosynthesis</keyword>
<dbReference type="PROSITE" id="PS01223">
    <property type="entry name" value="PROA"/>
    <property type="match status" value="1"/>
</dbReference>
<evidence type="ECO:0000256" key="5">
    <source>
        <dbReference type="ARBA" id="ARBA00023002"/>
    </source>
</evidence>
<dbReference type="InterPro" id="IPR016163">
    <property type="entry name" value="Ald_DH_C"/>
</dbReference>
<dbReference type="PANTHER" id="PTHR11063">
    <property type="entry name" value="GLUTAMATE SEMIALDEHYDE DEHYDROGENASE"/>
    <property type="match status" value="1"/>
</dbReference>
<evidence type="ECO:0000256" key="3">
    <source>
        <dbReference type="ARBA" id="ARBA00022650"/>
    </source>
</evidence>
<reference evidence="10" key="1">
    <citation type="submission" date="2016-11" db="EMBL/GenBank/DDBJ databases">
        <authorList>
            <person name="Varghese N."/>
            <person name="Submissions S."/>
        </authorList>
    </citation>
    <scope>NUCLEOTIDE SEQUENCE [LARGE SCALE GENOMIC DNA]</scope>
    <source>
        <strain evidence="10">DSM 26910</strain>
    </source>
</reference>
<comment type="function">
    <text evidence="7">Catalyzes the NADPH-dependent reduction of L-glutamate 5-phosphate into L-glutamate 5-semialdehyde and phosphate. The product spontaneously undergoes cyclization to form 1-pyrroline-5-carboxylate.</text>
</comment>
<keyword evidence="10" id="KW-1185">Reference proteome</keyword>
<dbReference type="Gene3D" id="3.40.309.10">
    <property type="entry name" value="Aldehyde Dehydrogenase, Chain A, domain 2"/>
    <property type="match status" value="1"/>
</dbReference>
<dbReference type="PIRSF" id="PIRSF000151">
    <property type="entry name" value="GPR"/>
    <property type="match status" value="1"/>
</dbReference>
<evidence type="ECO:0000313" key="10">
    <source>
        <dbReference type="Proteomes" id="UP000184164"/>
    </source>
</evidence>
<dbReference type="Gene3D" id="3.40.605.10">
    <property type="entry name" value="Aldehyde Dehydrogenase, Chain A, domain 1"/>
    <property type="match status" value="1"/>
</dbReference>
<dbReference type="STRING" id="1484053.SAMN05444274_104283"/>
<dbReference type="GO" id="GO:0055129">
    <property type="term" value="P:L-proline biosynthetic process"/>
    <property type="evidence" value="ECO:0007669"/>
    <property type="project" value="UniProtKB-UniRule"/>
</dbReference>
<dbReference type="Pfam" id="PF00171">
    <property type="entry name" value="Aldedh"/>
    <property type="match status" value="1"/>
</dbReference>
<dbReference type="SUPFAM" id="SSF53720">
    <property type="entry name" value="ALDH-like"/>
    <property type="match status" value="1"/>
</dbReference>
<accession>A0A1M5AD16</accession>
<evidence type="ECO:0000256" key="4">
    <source>
        <dbReference type="ARBA" id="ARBA00022857"/>
    </source>
</evidence>
<feature type="domain" description="Aldehyde dehydrogenase" evidence="8">
    <location>
        <begin position="316"/>
        <end position="405"/>
    </location>
</feature>
<organism evidence="9 10">
    <name type="scientific">Mariniphaga anaerophila</name>
    <dbReference type="NCBI Taxonomy" id="1484053"/>
    <lineage>
        <taxon>Bacteria</taxon>
        <taxon>Pseudomonadati</taxon>
        <taxon>Bacteroidota</taxon>
        <taxon>Bacteroidia</taxon>
        <taxon>Marinilabiliales</taxon>
        <taxon>Prolixibacteraceae</taxon>
        <taxon>Mariniphaga</taxon>
    </lineage>
</organism>
<dbReference type="NCBIfam" id="TIGR00407">
    <property type="entry name" value="proA"/>
    <property type="match status" value="1"/>
</dbReference>
<dbReference type="InterPro" id="IPR000965">
    <property type="entry name" value="GPR_dom"/>
</dbReference>
<dbReference type="GO" id="GO:0005737">
    <property type="term" value="C:cytoplasm"/>
    <property type="evidence" value="ECO:0007669"/>
    <property type="project" value="UniProtKB-SubCell"/>
</dbReference>
<dbReference type="UniPathway" id="UPA00098">
    <property type="reaction ID" value="UER00360"/>
</dbReference>
<proteinExistence type="inferred from homology"/>
<dbReference type="HAMAP" id="MF_00412">
    <property type="entry name" value="ProA"/>
    <property type="match status" value="1"/>
</dbReference>
<keyword evidence="5 7" id="KW-0560">Oxidoreductase</keyword>
<dbReference type="GO" id="GO:0050661">
    <property type="term" value="F:NADP binding"/>
    <property type="evidence" value="ECO:0007669"/>
    <property type="project" value="InterPro"/>
</dbReference>
<evidence type="ECO:0000259" key="8">
    <source>
        <dbReference type="Pfam" id="PF00171"/>
    </source>
</evidence>
<dbReference type="GO" id="GO:0004350">
    <property type="term" value="F:glutamate-5-semialdehyde dehydrogenase activity"/>
    <property type="evidence" value="ECO:0007669"/>
    <property type="project" value="UniProtKB-UniRule"/>
</dbReference>
<evidence type="ECO:0000256" key="1">
    <source>
        <dbReference type="ARBA" id="ARBA00004985"/>
    </source>
</evidence>
<dbReference type="RefSeq" id="WP_073001338.1">
    <property type="nucleotide sequence ID" value="NZ_FQUM01000004.1"/>
</dbReference>
<dbReference type="InterPro" id="IPR016162">
    <property type="entry name" value="Ald_DH_N"/>
</dbReference>
<dbReference type="OrthoDB" id="9809970at2"/>
<evidence type="ECO:0000256" key="2">
    <source>
        <dbReference type="ARBA" id="ARBA00022605"/>
    </source>
</evidence>
<dbReference type="InterPro" id="IPR015590">
    <property type="entry name" value="Aldehyde_DH_dom"/>
</dbReference>
<keyword evidence="7" id="KW-0963">Cytoplasm</keyword>